<protein>
    <submittedName>
        <fullName evidence="13">Envelope glycoprotein</fullName>
    </submittedName>
</protein>
<organism evidence="13">
    <name type="scientific">Human immunodeficiency virus type 1</name>
    <name type="common">HIV-1</name>
    <dbReference type="NCBI Taxonomy" id="11676"/>
    <lineage>
        <taxon>Viruses</taxon>
        <taxon>Riboviria</taxon>
        <taxon>Pararnavirae</taxon>
        <taxon>Artverviricota</taxon>
        <taxon>Revtraviricetes</taxon>
        <taxon>Ortervirales</taxon>
        <taxon>Retroviridae</taxon>
        <taxon>Orthoretrovirinae</taxon>
        <taxon>Lentivirus</taxon>
        <taxon>Lentivirus humimdef1</taxon>
    </lineage>
</organism>
<dbReference type="InterPro" id="IPR036377">
    <property type="entry name" value="Gp120_core_sf"/>
</dbReference>
<dbReference type="GO" id="GO:0039663">
    <property type="term" value="P:membrane fusion involved in viral entry into host cell"/>
    <property type="evidence" value="ECO:0007669"/>
    <property type="project" value="UniProtKB-KW"/>
</dbReference>
<feature type="non-terminal residue" evidence="13">
    <location>
        <position position="95"/>
    </location>
</feature>
<evidence type="ECO:0000256" key="3">
    <source>
        <dbReference type="ARBA" id="ARBA00022581"/>
    </source>
</evidence>
<evidence type="ECO:0000259" key="12">
    <source>
        <dbReference type="Pfam" id="PF00516"/>
    </source>
</evidence>
<keyword evidence="7" id="KW-0472">Membrane</keyword>
<accession>A0A0K0KJ36</accession>
<evidence type="ECO:0000313" key="13">
    <source>
        <dbReference type="EMBL" id="AII80395.1"/>
    </source>
</evidence>
<name>A0A0K0KJ36_HV1</name>
<evidence type="ECO:0000256" key="1">
    <source>
        <dbReference type="ARBA" id="ARBA00004182"/>
    </source>
</evidence>
<organismHost>
    <name type="scientific">Homo sapiens</name>
    <name type="common">Human</name>
    <dbReference type="NCBI Taxonomy" id="9606"/>
</organismHost>
<comment type="subcellular location">
    <subcellularLocation>
        <location evidence="1">Virion membrane</location>
    </subcellularLocation>
</comment>
<sequence>CTNISRKVNSTSHSTTSPTLSPSSGSTTSTPTINYTDSTGGEIKNCSFNMTTEVNDKKEKVHALFYRLDIVPMDKEKNGTSYRLINCNTSAITQA</sequence>
<keyword evidence="13" id="KW-0261">Viral envelope protein</keyword>
<keyword evidence="10" id="KW-1160">Virus entry into host cell</keyword>
<evidence type="ECO:0000256" key="10">
    <source>
        <dbReference type="ARBA" id="ARBA00023296"/>
    </source>
</evidence>
<keyword evidence="4" id="KW-1162">Viral penetration into host cytoplasm</keyword>
<evidence type="ECO:0000256" key="2">
    <source>
        <dbReference type="ARBA" id="ARBA00022506"/>
    </source>
</evidence>
<dbReference type="GO" id="GO:0019062">
    <property type="term" value="P:virion attachment to host cell"/>
    <property type="evidence" value="ECO:0007669"/>
    <property type="project" value="UniProtKB-KW"/>
</dbReference>
<keyword evidence="2" id="KW-1168">Fusion of virus membrane with host membrane</keyword>
<dbReference type="Gene3D" id="3.10.20.10">
    <property type="match status" value="1"/>
</dbReference>
<feature type="non-terminal residue" evidence="13">
    <location>
        <position position="1"/>
    </location>
</feature>
<dbReference type="Pfam" id="PF00516">
    <property type="entry name" value="GP120"/>
    <property type="match status" value="1"/>
</dbReference>
<keyword evidence="5" id="KW-1161">Viral attachment to host cell</keyword>
<evidence type="ECO:0000256" key="11">
    <source>
        <dbReference type="SAM" id="MobiDB-lite"/>
    </source>
</evidence>
<evidence type="ECO:0000256" key="6">
    <source>
        <dbReference type="ARBA" id="ARBA00022844"/>
    </source>
</evidence>
<dbReference type="InterPro" id="IPR000777">
    <property type="entry name" value="HIV1_Gp120"/>
</dbReference>
<dbReference type="SUPFAM" id="SSF56502">
    <property type="entry name" value="gp120 core"/>
    <property type="match status" value="1"/>
</dbReference>
<reference evidence="13" key="1">
    <citation type="submission" date="2014-07" db="EMBL/GenBank/DDBJ databases">
        <title>The role of HIV-1 V2/a4b7 binding tripeptide: does LDI stand for local dissemination impact?</title>
        <authorList>
            <person name="Hait S.H."/>
            <person name="Soares E.A.J.M."/>
            <person name="Sprinz E."/>
            <person name="Arthus J.A."/>
            <person name="Machado E.S."/>
            <person name="Soares M.A."/>
        </authorList>
    </citation>
    <scope>NUCLEOTIDE SEQUENCE</scope>
    <source>
        <strain evidence="13">IA_205</strain>
    </source>
</reference>
<evidence type="ECO:0000256" key="5">
    <source>
        <dbReference type="ARBA" id="ARBA00022804"/>
    </source>
</evidence>
<keyword evidence="8" id="KW-1015">Disulfide bond</keyword>
<proteinExistence type="predicted"/>
<feature type="domain" description="Human immunodeficiency virus 1 envelope glycoprotein Gp120" evidence="12">
    <location>
        <begin position="1"/>
        <end position="95"/>
    </location>
</feature>
<keyword evidence="3" id="KW-0945">Host-virus interaction</keyword>
<evidence type="ECO:0000256" key="8">
    <source>
        <dbReference type="ARBA" id="ARBA00023157"/>
    </source>
</evidence>
<dbReference type="GO" id="GO:0055036">
    <property type="term" value="C:virion membrane"/>
    <property type="evidence" value="ECO:0007669"/>
    <property type="project" value="UniProtKB-SubCell"/>
</dbReference>
<dbReference type="GO" id="GO:0046718">
    <property type="term" value="P:symbiont entry into host cell"/>
    <property type="evidence" value="ECO:0007669"/>
    <property type="project" value="UniProtKB-KW"/>
</dbReference>
<evidence type="ECO:0000256" key="9">
    <source>
        <dbReference type="ARBA" id="ARBA00023180"/>
    </source>
</evidence>
<feature type="compositionally biased region" description="Low complexity" evidence="11">
    <location>
        <begin position="10"/>
        <end position="32"/>
    </location>
</feature>
<keyword evidence="6" id="KW-0946">Virion</keyword>
<evidence type="ECO:0000256" key="4">
    <source>
        <dbReference type="ARBA" id="ARBA00022595"/>
    </source>
</evidence>
<evidence type="ECO:0000256" key="7">
    <source>
        <dbReference type="ARBA" id="ARBA00023136"/>
    </source>
</evidence>
<dbReference type="EMBL" id="KM102320">
    <property type="protein sequence ID" value="AII80395.1"/>
    <property type="molecule type" value="Genomic_DNA"/>
</dbReference>
<dbReference type="GO" id="GO:0019031">
    <property type="term" value="C:viral envelope"/>
    <property type="evidence" value="ECO:0007669"/>
    <property type="project" value="UniProtKB-KW"/>
</dbReference>
<feature type="region of interest" description="Disordered" evidence="11">
    <location>
        <begin position="1"/>
        <end position="40"/>
    </location>
</feature>
<keyword evidence="9" id="KW-0325">Glycoprotein</keyword>
<gene>
    <name evidence="13" type="primary">env</name>
</gene>